<dbReference type="AlphaFoldDB" id="A0A1Y5XVN5"/>
<dbReference type="OrthoDB" id="3867624at2"/>
<evidence type="ECO:0000313" key="3">
    <source>
        <dbReference type="Proteomes" id="UP000192674"/>
    </source>
</evidence>
<evidence type="ECO:0000313" key="2">
    <source>
        <dbReference type="EMBL" id="SMD15283.1"/>
    </source>
</evidence>
<gene>
    <name evidence="2" type="ORF">SAMN05661093_05238</name>
</gene>
<dbReference type="Proteomes" id="UP000192674">
    <property type="component" value="Unassembled WGS sequence"/>
</dbReference>
<organism evidence="2 3">
    <name type="scientific">Kibdelosporangium aridum</name>
    <dbReference type="NCBI Taxonomy" id="2030"/>
    <lineage>
        <taxon>Bacteria</taxon>
        <taxon>Bacillati</taxon>
        <taxon>Actinomycetota</taxon>
        <taxon>Actinomycetes</taxon>
        <taxon>Pseudonocardiales</taxon>
        <taxon>Pseudonocardiaceae</taxon>
        <taxon>Kibdelosporangium</taxon>
    </lineage>
</organism>
<name>A0A1Y5XVN5_KIBAR</name>
<keyword evidence="3" id="KW-1185">Reference proteome</keyword>
<dbReference type="RefSeq" id="WP_084429618.1">
    <property type="nucleotide sequence ID" value="NZ_FWXV01000004.1"/>
</dbReference>
<keyword evidence="1" id="KW-0812">Transmembrane</keyword>
<keyword evidence="1" id="KW-0472">Membrane</keyword>
<proteinExistence type="predicted"/>
<sequence length="283" mass="30244">MSDNEGKEARALLGSLLQDEPPVTIDSRELVRKGRRHTVVIRSATIGTVALAVVGVVFLTTLVRPTPDNSTALPLESAAPTPCVLPSAACPVVPMFTEDQRSRALTRALQESTDKFIPAGLTAKSPPGSWYGGGIPVLTVMRTANGALQRPQWPYFASAEVGNDRDGFGSLAVYVNDKGTDGRCTSPSAPPLRNVTLVHCADTTLPGGTKAALSRYVGRDDVSMTSNESYREVTVDAARPDGTRVHVVTTNRTVSPYGDQRRAEPPLSDKDLFTIVELPGVKY</sequence>
<dbReference type="EMBL" id="FWXV01000004">
    <property type="protein sequence ID" value="SMD15283.1"/>
    <property type="molecule type" value="Genomic_DNA"/>
</dbReference>
<reference evidence="2 3" key="1">
    <citation type="submission" date="2017-04" db="EMBL/GenBank/DDBJ databases">
        <authorList>
            <person name="Afonso C.L."/>
            <person name="Miller P.J."/>
            <person name="Scott M.A."/>
            <person name="Spackman E."/>
            <person name="Goraichik I."/>
            <person name="Dimitrov K.M."/>
            <person name="Suarez D.L."/>
            <person name="Swayne D.E."/>
        </authorList>
    </citation>
    <scope>NUCLEOTIDE SEQUENCE [LARGE SCALE GENOMIC DNA]</scope>
    <source>
        <strain evidence="2 3">DSM 43828</strain>
    </source>
</reference>
<evidence type="ECO:0000256" key="1">
    <source>
        <dbReference type="SAM" id="Phobius"/>
    </source>
</evidence>
<keyword evidence="1" id="KW-1133">Transmembrane helix</keyword>
<protein>
    <submittedName>
        <fullName evidence="2">Uncharacterized protein</fullName>
    </submittedName>
</protein>
<feature type="transmembrane region" description="Helical" evidence="1">
    <location>
        <begin position="39"/>
        <end position="63"/>
    </location>
</feature>
<accession>A0A1Y5XVN5</accession>